<dbReference type="AlphaFoldDB" id="A0A0F0GP15"/>
<dbReference type="EMBL" id="JYJG01000252">
    <property type="protein sequence ID" value="KJK44326.1"/>
    <property type="molecule type" value="Genomic_DNA"/>
</dbReference>
<protein>
    <recommendedName>
        <fullName evidence="3">Co-chaperone DjlA N-terminal domain-containing protein</fullName>
    </recommendedName>
</protein>
<dbReference type="SUPFAM" id="SSF158682">
    <property type="entry name" value="TerB-like"/>
    <property type="match status" value="1"/>
</dbReference>
<evidence type="ECO:0000313" key="2">
    <source>
        <dbReference type="Proteomes" id="UP000033393"/>
    </source>
</evidence>
<dbReference type="InterPro" id="IPR029024">
    <property type="entry name" value="TerB-like"/>
</dbReference>
<dbReference type="STRING" id="68170.GCA_000974445_03245"/>
<dbReference type="RefSeq" id="WP_045315021.1">
    <property type="nucleotide sequence ID" value="NZ_JYJG01000252.1"/>
</dbReference>
<comment type="caution">
    <text evidence="1">The sequence shown here is derived from an EMBL/GenBank/DDBJ whole genome shotgun (WGS) entry which is preliminary data.</text>
</comment>
<accession>A0A0F0GP15</accession>
<dbReference type="Gene3D" id="1.10.3680.10">
    <property type="entry name" value="TerB-like"/>
    <property type="match status" value="1"/>
</dbReference>
<dbReference type="PATRIC" id="fig|68170.10.peg.7820"/>
<keyword evidence="2" id="KW-1185">Reference proteome</keyword>
<name>A0A0F0GP15_LENAE</name>
<gene>
    <name evidence="1" type="ORF">UK23_29890</name>
</gene>
<organism evidence="1 2">
    <name type="scientific">Lentzea aerocolonigenes</name>
    <name type="common">Lechevalieria aerocolonigenes</name>
    <name type="synonym">Saccharothrix aerocolonigenes</name>
    <dbReference type="NCBI Taxonomy" id="68170"/>
    <lineage>
        <taxon>Bacteria</taxon>
        <taxon>Bacillati</taxon>
        <taxon>Actinomycetota</taxon>
        <taxon>Actinomycetes</taxon>
        <taxon>Pseudonocardiales</taxon>
        <taxon>Pseudonocardiaceae</taxon>
        <taxon>Lentzea</taxon>
    </lineage>
</organism>
<sequence>MIFYTDEESRTLRTAVYGAMLLVSHADPGPVLEERFAGLRALTHLSHDLRVVLGAARPSVPAGTDEEIEPVVLEALRSTMKTLAARSPEDAASFPRAVLAICREVAEADGVVVDAEDAMVARIEGALVI</sequence>
<evidence type="ECO:0000313" key="1">
    <source>
        <dbReference type="EMBL" id="KJK44326.1"/>
    </source>
</evidence>
<dbReference type="eggNOG" id="ENOG502ZXYF">
    <property type="taxonomic scope" value="Bacteria"/>
</dbReference>
<dbReference type="Proteomes" id="UP000033393">
    <property type="component" value="Unassembled WGS sequence"/>
</dbReference>
<evidence type="ECO:0008006" key="3">
    <source>
        <dbReference type="Google" id="ProtNLM"/>
    </source>
</evidence>
<proteinExistence type="predicted"/>
<dbReference type="OrthoDB" id="3695500at2"/>
<reference evidence="1 2" key="1">
    <citation type="submission" date="2015-02" db="EMBL/GenBank/DDBJ databases">
        <authorList>
            <person name="Ju K.-S."/>
            <person name="Doroghazi J.R."/>
            <person name="Metcalf W."/>
        </authorList>
    </citation>
    <scope>NUCLEOTIDE SEQUENCE [LARGE SCALE GENOMIC DNA]</scope>
    <source>
        <strain evidence="1 2">NRRL B-16140</strain>
    </source>
</reference>